<keyword evidence="4" id="KW-0460">Magnesium</keyword>
<sequence length="296" mass="32879">MGTESKHLLDLSVEDFNKFLDSFDHVLSDCDGVIWTQNPLPRVGEFFKQMKKRGKTVNFVSNNSIRSRANYEAQFKAAGIDNGFESLIIPSIAVAEYLKSATFNKTVYCVTCTETKRVLEAHGFKCKEGPDLGPEYYGEYIQYLEDDEEIGAVVFDSDFRINLPKMYRAITYLKRPEVLFINGATDRSVPMKPGLLALGTGVFADLVTAEVKREPVLLGKPGKAFGEFAMKRAGITDPSRVLFIGDMIAQDVSLGKAVGFNTLLVLTNTTKEEMLSHTIRPDYYAASLGSIVPLIQ</sequence>
<feature type="active site" description="Proton donor" evidence="2">
    <location>
        <position position="31"/>
    </location>
</feature>
<dbReference type="Pfam" id="PF13242">
    <property type="entry name" value="Hydrolase_like"/>
    <property type="match status" value="1"/>
</dbReference>
<evidence type="ECO:0000256" key="1">
    <source>
        <dbReference type="PIRNR" id="PIRNR000915"/>
    </source>
</evidence>
<dbReference type="PIRSF" id="PIRSF000915">
    <property type="entry name" value="PGP-type_phosphatase"/>
    <property type="match status" value="1"/>
</dbReference>
<accession>A0A8R2AI74</accession>
<evidence type="ECO:0000313" key="6">
    <source>
        <dbReference type="Proteomes" id="UP000005204"/>
    </source>
</evidence>
<dbReference type="KEGG" id="bmor:101743457"/>
<feature type="binding site" evidence="3">
    <location>
        <begin position="61"/>
        <end position="63"/>
    </location>
    <ligand>
        <name>substrate</name>
    </ligand>
</feature>
<feature type="active site" description="Nucleophile" evidence="2">
    <location>
        <position position="29"/>
    </location>
</feature>
<evidence type="ECO:0000256" key="3">
    <source>
        <dbReference type="PIRSR" id="PIRSR000915-2"/>
    </source>
</evidence>
<dbReference type="Proteomes" id="UP000005204">
    <property type="component" value="Unassembled WGS sequence"/>
</dbReference>
<dbReference type="OrthoDB" id="413953at2759"/>
<evidence type="ECO:0008006" key="7">
    <source>
        <dbReference type="Google" id="ProtNLM"/>
    </source>
</evidence>
<dbReference type="InterPro" id="IPR036412">
    <property type="entry name" value="HAD-like_sf"/>
</dbReference>
<reference evidence="6" key="1">
    <citation type="journal article" date="2008" name="Insect Biochem. Mol. Biol.">
        <title>The genome of a lepidopteran model insect, the silkworm Bombyx mori.</title>
        <authorList>
            <consortium name="International Silkworm Genome Consortium"/>
        </authorList>
    </citation>
    <scope>NUCLEOTIDE SEQUENCE [LARGE SCALE GENOMIC DNA]</scope>
    <source>
        <strain evidence="6">p50T</strain>
    </source>
</reference>
<keyword evidence="1" id="KW-0378">Hydrolase</keyword>
<keyword evidence="4" id="KW-0479">Metal-binding</keyword>
<dbReference type="GeneID" id="101743457"/>
<comment type="cofactor">
    <cofactor evidence="4">
        <name>Mg(2+)</name>
        <dbReference type="ChEBI" id="CHEBI:18420"/>
    </cofactor>
    <text evidence="4">Divalent metal ions. Mg(2+) is the most effective.</text>
</comment>
<feature type="binding site" evidence="4">
    <location>
        <position position="31"/>
    </location>
    <ligand>
        <name>Mg(2+)</name>
        <dbReference type="ChEBI" id="CHEBI:18420"/>
    </ligand>
</feature>
<dbReference type="AlphaFoldDB" id="A0A8R2AI74"/>
<comment type="similarity">
    <text evidence="1">Belongs to the HAD-like hydrolase superfamily.</text>
</comment>
<dbReference type="Gene3D" id="3.40.50.1000">
    <property type="entry name" value="HAD superfamily/HAD-like"/>
    <property type="match status" value="2"/>
</dbReference>
<dbReference type="PANTHER" id="PTHR19288">
    <property type="entry name" value="4-NITROPHENYLPHOSPHATASE-RELATED"/>
    <property type="match status" value="1"/>
</dbReference>
<feature type="binding site" evidence="4">
    <location>
        <position position="246"/>
    </location>
    <ligand>
        <name>Mg(2+)</name>
        <dbReference type="ChEBI" id="CHEBI:18420"/>
    </ligand>
</feature>
<dbReference type="EnsemblMetazoa" id="XM_004927511.3">
    <property type="protein sequence ID" value="XP_004927568.1"/>
    <property type="gene ID" value="LOC101743457"/>
</dbReference>
<dbReference type="InterPro" id="IPR023214">
    <property type="entry name" value="HAD_sf"/>
</dbReference>
<reference evidence="5" key="2">
    <citation type="submission" date="2022-06" db="UniProtKB">
        <authorList>
            <consortium name="EnsemblMetazoa"/>
        </authorList>
    </citation>
    <scope>IDENTIFICATION</scope>
    <source>
        <strain evidence="5">p50T (Dazao)</strain>
    </source>
</reference>
<dbReference type="NCBIfam" id="TIGR01460">
    <property type="entry name" value="HAD-SF-IIA"/>
    <property type="match status" value="1"/>
</dbReference>
<dbReference type="GO" id="GO:0005737">
    <property type="term" value="C:cytoplasm"/>
    <property type="evidence" value="ECO:0007669"/>
    <property type="project" value="TreeGrafter"/>
</dbReference>
<dbReference type="InterPro" id="IPR006357">
    <property type="entry name" value="HAD-SF_hydro_IIA"/>
</dbReference>
<evidence type="ECO:0000256" key="4">
    <source>
        <dbReference type="PIRSR" id="PIRSR000915-3"/>
    </source>
</evidence>
<evidence type="ECO:0000256" key="2">
    <source>
        <dbReference type="PIRSR" id="PIRSR000915-1"/>
    </source>
</evidence>
<protein>
    <recommendedName>
        <fullName evidence="7">4-nitrophenylphosphatase</fullName>
    </recommendedName>
</protein>
<name>A0A8R2AI74_BOMMO</name>
<feature type="binding site" evidence="4">
    <location>
        <position position="29"/>
    </location>
    <ligand>
        <name>Mg(2+)</name>
        <dbReference type="ChEBI" id="CHEBI:18420"/>
    </ligand>
</feature>
<dbReference type="RefSeq" id="XP_004927568.1">
    <property type="nucleotide sequence ID" value="XM_004927511.4"/>
</dbReference>
<evidence type="ECO:0000313" key="5">
    <source>
        <dbReference type="EnsemblMetazoa" id="XP_004927568.1"/>
    </source>
</evidence>
<dbReference type="GO" id="GO:0046872">
    <property type="term" value="F:metal ion binding"/>
    <property type="evidence" value="ECO:0007669"/>
    <property type="project" value="UniProtKB-KW"/>
</dbReference>
<dbReference type="Pfam" id="PF13344">
    <property type="entry name" value="Hydrolase_6"/>
    <property type="match status" value="1"/>
</dbReference>
<proteinExistence type="inferred from homology"/>
<dbReference type="GO" id="GO:0016791">
    <property type="term" value="F:phosphatase activity"/>
    <property type="evidence" value="ECO:0007669"/>
    <property type="project" value="TreeGrafter"/>
</dbReference>
<organism evidence="5 6">
    <name type="scientific">Bombyx mori</name>
    <name type="common">Silk moth</name>
    <dbReference type="NCBI Taxonomy" id="7091"/>
    <lineage>
        <taxon>Eukaryota</taxon>
        <taxon>Metazoa</taxon>
        <taxon>Ecdysozoa</taxon>
        <taxon>Arthropoda</taxon>
        <taxon>Hexapoda</taxon>
        <taxon>Insecta</taxon>
        <taxon>Pterygota</taxon>
        <taxon>Neoptera</taxon>
        <taxon>Endopterygota</taxon>
        <taxon>Lepidoptera</taxon>
        <taxon>Glossata</taxon>
        <taxon>Ditrysia</taxon>
        <taxon>Bombycoidea</taxon>
        <taxon>Bombycidae</taxon>
        <taxon>Bombycinae</taxon>
        <taxon>Bombyx</taxon>
    </lineage>
</organism>
<feature type="binding site" evidence="3">
    <location>
        <position position="220"/>
    </location>
    <ligand>
        <name>substrate</name>
    </ligand>
</feature>
<keyword evidence="6" id="KW-1185">Reference proteome</keyword>
<dbReference type="PANTHER" id="PTHR19288:SF4">
    <property type="entry name" value="RE04130P-RELATED"/>
    <property type="match status" value="1"/>
</dbReference>
<dbReference type="CDD" id="cd07508">
    <property type="entry name" value="HAD_Pase_UmpH-like"/>
    <property type="match status" value="1"/>
</dbReference>
<dbReference type="SUPFAM" id="SSF56784">
    <property type="entry name" value="HAD-like"/>
    <property type="match status" value="1"/>
</dbReference>